<comment type="cofactor">
    <cofactor evidence="2">
        <name>Co(2+)</name>
        <dbReference type="ChEBI" id="CHEBI:48828"/>
    </cofactor>
</comment>
<evidence type="ECO:0000313" key="13">
    <source>
        <dbReference type="EMBL" id="MFD2550927.1"/>
    </source>
</evidence>
<evidence type="ECO:0000256" key="8">
    <source>
        <dbReference type="ARBA" id="ARBA00023239"/>
    </source>
</evidence>
<dbReference type="InterPro" id="IPR030963">
    <property type="entry name" value="DHQ_synth_fam"/>
</dbReference>
<feature type="domain" description="3-dehydroquinate synthase N-terminal" evidence="11">
    <location>
        <begin position="62"/>
        <end position="174"/>
    </location>
</feature>
<keyword evidence="14" id="KW-1185">Reference proteome</keyword>
<dbReference type="PANTHER" id="PTHR43622">
    <property type="entry name" value="3-DEHYDROQUINATE SYNTHASE"/>
    <property type="match status" value="1"/>
</dbReference>
<protein>
    <recommendedName>
        <fullName evidence="10">3-dehydroquinate synthase</fullName>
        <ecNumber evidence="10">4.2.3.4</ecNumber>
    </recommendedName>
</protein>
<evidence type="ECO:0000259" key="11">
    <source>
        <dbReference type="Pfam" id="PF01761"/>
    </source>
</evidence>
<dbReference type="NCBIfam" id="TIGR01357">
    <property type="entry name" value="aroB"/>
    <property type="match status" value="1"/>
</dbReference>
<evidence type="ECO:0000256" key="7">
    <source>
        <dbReference type="ARBA" id="ARBA00023027"/>
    </source>
</evidence>
<keyword evidence="9" id="KW-0170">Cobalt</keyword>
<keyword evidence="8 13" id="KW-0456">Lyase</keyword>
<evidence type="ECO:0000256" key="6">
    <source>
        <dbReference type="ARBA" id="ARBA00022833"/>
    </source>
</evidence>
<dbReference type="EMBL" id="JBHULS010000001">
    <property type="protein sequence ID" value="MFD2550927.1"/>
    <property type="molecule type" value="Genomic_DNA"/>
</dbReference>
<evidence type="ECO:0000256" key="5">
    <source>
        <dbReference type="ARBA" id="ARBA00022741"/>
    </source>
</evidence>
<evidence type="ECO:0000256" key="1">
    <source>
        <dbReference type="ARBA" id="ARBA00001911"/>
    </source>
</evidence>
<proteinExistence type="predicted"/>
<gene>
    <name evidence="13" type="primary">aroB</name>
    <name evidence="13" type="ORF">ACFSQP_03765</name>
</gene>
<evidence type="ECO:0000313" key="14">
    <source>
        <dbReference type="Proteomes" id="UP001597472"/>
    </source>
</evidence>
<dbReference type="PIRSF" id="PIRSF001455">
    <property type="entry name" value="DHQ_synth"/>
    <property type="match status" value="1"/>
</dbReference>
<name>A0ABW5KQ13_9FLAO</name>
<accession>A0ABW5KQ13</accession>
<dbReference type="InterPro" id="IPR030960">
    <property type="entry name" value="DHQS/DOIS_N"/>
</dbReference>
<comment type="function">
    <text evidence="3">Catalyzes the conversion of 3-deoxy-D-arabino-heptulosonate 7-phosphate (DAHP) to dehydroquinate (DHQ).</text>
</comment>
<dbReference type="CDD" id="cd08195">
    <property type="entry name" value="DHQS"/>
    <property type="match status" value="1"/>
</dbReference>
<dbReference type="Pfam" id="PF24621">
    <property type="entry name" value="DHQS_C"/>
    <property type="match status" value="1"/>
</dbReference>
<dbReference type="InterPro" id="IPR056179">
    <property type="entry name" value="DHQS_C"/>
</dbReference>
<dbReference type="EC" id="4.2.3.4" evidence="10"/>
<evidence type="ECO:0000259" key="12">
    <source>
        <dbReference type="Pfam" id="PF24621"/>
    </source>
</evidence>
<feature type="domain" description="3-dehydroquinate synthase C-terminal" evidence="12">
    <location>
        <begin position="176"/>
        <end position="316"/>
    </location>
</feature>
<comment type="cofactor">
    <cofactor evidence="1">
        <name>NAD(+)</name>
        <dbReference type="ChEBI" id="CHEBI:57540"/>
    </cofactor>
</comment>
<dbReference type="GO" id="GO:0003856">
    <property type="term" value="F:3-dehydroquinate synthase activity"/>
    <property type="evidence" value="ECO:0007669"/>
    <property type="project" value="UniProtKB-EC"/>
</dbReference>
<keyword evidence="5" id="KW-0547">Nucleotide-binding</keyword>
<keyword evidence="4" id="KW-0479">Metal-binding</keyword>
<dbReference type="InterPro" id="IPR050071">
    <property type="entry name" value="Dehydroquinate_synthase"/>
</dbReference>
<dbReference type="Gene3D" id="3.40.50.1970">
    <property type="match status" value="1"/>
</dbReference>
<evidence type="ECO:0000256" key="4">
    <source>
        <dbReference type="ARBA" id="ARBA00022723"/>
    </source>
</evidence>
<evidence type="ECO:0000256" key="2">
    <source>
        <dbReference type="ARBA" id="ARBA00001941"/>
    </source>
</evidence>
<dbReference type="RefSeq" id="WP_376892118.1">
    <property type="nucleotide sequence ID" value="NZ_JBHULS010000001.1"/>
</dbReference>
<evidence type="ECO:0000256" key="3">
    <source>
        <dbReference type="ARBA" id="ARBA00003485"/>
    </source>
</evidence>
<evidence type="ECO:0000256" key="10">
    <source>
        <dbReference type="NCBIfam" id="TIGR01357"/>
    </source>
</evidence>
<evidence type="ECO:0000256" key="9">
    <source>
        <dbReference type="ARBA" id="ARBA00023285"/>
    </source>
</evidence>
<dbReference type="InterPro" id="IPR016037">
    <property type="entry name" value="DHQ_synth_AroB"/>
</dbReference>
<keyword evidence="7" id="KW-0520">NAD</keyword>
<dbReference type="Pfam" id="PF01761">
    <property type="entry name" value="DHQ_synthase"/>
    <property type="match status" value="1"/>
</dbReference>
<dbReference type="PANTHER" id="PTHR43622:SF1">
    <property type="entry name" value="3-DEHYDROQUINATE SYNTHASE"/>
    <property type="match status" value="1"/>
</dbReference>
<keyword evidence="6" id="KW-0862">Zinc</keyword>
<organism evidence="13 14">
    <name type="scientific">Bizionia sediminis</name>
    <dbReference type="NCBI Taxonomy" id="1737064"/>
    <lineage>
        <taxon>Bacteria</taxon>
        <taxon>Pseudomonadati</taxon>
        <taxon>Bacteroidota</taxon>
        <taxon>Flavobacteriia</taxon>
        <taxon>Flavobacteriales</taxon>
        <taxon>Flavobacteriaceae</taxon>
        <taxon>Bizionia</taxon>
    </lineage>
</organism>
<reference evidence="14" key="1">
    <citation type="journal article" date="2019" name="Int. J. Syst. Evol. Microbiol.">
        <title>The Global Catalogue of Microorganisms (GCM) 10K type strain sequencing project: providing services to taxonomists for standard genome sequencing and annotation.</title>
        <authorList>
            <consortium name="The Broad Institute Genomics Platform"/>
            <consortium name="The Broad Institute Genome Sequencing Center for Infectious Disease"/>
            <person name="Wu L."/>
            <person name="Ma J."/>
        </authorList>
    </citation>
    <scope>NUCLEOTIDE SEQUENCE [LARGE SCALE GENOMIC DNA]</scope>
    <source>
        <strain evidence="14">KCTC 42587</strain>
    </source>
</reference>
<comment type="caution">
    <text evidence="13">The sequence shown here is derived from an EMBL/GenBank/DDBJ whole genome shotgun (WGS) entry which is preliminary data.</text>
</comment>
<dbReference type="Proteomes" id="UP001597472">
    <property type="component" value="Unassembled WGS sequence"/>
</dbReference>
<dbReference type="SUPFAM" id="SSF56796">
    <property type="entry name" value="Dehydroquinate synthase-like"/>
    <property type="match status" value="1"/>
</dbReference>
<dbReference type="Gene3D" id="1.20.1090.10">
    <property type="entry name" value="Dehydroquinate synthase-like - alpha domain"/>
    <property type="match status" value="1"/>
</dbReference>
<sequence>MQSIESDKQIIHFNSNGYKKLNTLLAQKQYSIVFVLVDENTHEACLSPFLQLVETTSNIEIIEIESGEAQKNIETCAGIWNALTELNADKKSVLINLGGGVITDIGGFVASTFKRGMDYINVPTSLLAMVDAAIGGKTGVDLGHLKNQIGVINNSEMVLIDTRFLDTLEPNQLRSGLAEMLKHGLIYDREYWLKLTTEPVVDFQLPVYESVVIKQRIVEQDPSEQHLRKTLNFGHTLGHAIESYFLSNPNKPSLLHGEAIAIGMVLACFISTKLTNFPIQDCQHIKEVIKSIYGHVTINTSEYPAIINLLKYDKKNTHGNINFVLLEAIGTPRVDCQVSNSLIEDAFNYYKL</sequence>